<accession>A0A5N7BP87</accession>
<keyword evidence="3 7" id="KW-0812">Transmembrane</keyword>
<dbReference type="AlphaFoldDB" id="A0A5N7BP87"/>
<dbReference type="Gene3D" id="1.20.1250.20">
    <property type="entry name" value="MFS general substrate transporter like domains"/>
    <property type="match status" value="2"/>
</dbReference>
<name>A0A5N7BP87_9EURO</name>
<dbReference type="OrthoDB" id="3639251at2759"/>
<keyword evidence="2" id="KW-0813">Transport</keyword>
<evidence type="ECO:0000313" key="9">
    <source>
        <dbReference type="Proteomes" id="UP000326198"/>
    </source>
</evidence>
<feature type="transmembrane region" description="Helical" evidence="7">
    <location>
        <begin position="294"/>
        <end position="312"/>
    </location>
</feature>
<feature type="transmembrane region" description="Helical" evidence="7">
    <location>
        <begin position="125"/>
        <end position="145"/>
    </location>
</feature>
<feature type="transmembrane region" description="Helical" evidence="7">
    <location>
        <begin position="361"/>
        <end position="381"/>
    </location>
</feature>
<dbReference type="GO" id="GO:0022857">
    <property type="term" value="F:transmembrane transporter activity"/>
    <property type="evidence" value="ECO:0007669"/>
    <property type="project" value="InterPro"/>
</dbReference>
<reference evidence="8 9" key="1">
    <citation type="submission" date="2019-04" db="EMBL/GenBank/DDBJ databases">
        <title>Friends and foes A comparative genomics studyof 23 Aspergillus species from section Flavi.</title>
        <authorList>
            <consortium name="DOE Joint Genome Institute"/>
            <person name="Kjaerbolling I."/>
            <person name="Vesth T."/>
            <person name="Frisvad J.C."/>
            <person name="Nybo J.L."/>
            <person name="Theobald S."/>
            <person name="Kildgaard S."/>
            <person name="Isbrandt T."/>
            <person name="Kuo A."/>
            <person name="Sato A."/>
            <person name="Lyhne E.K."/>
            <person name="Kogle M.E."/>
            <person name="Wiebenga A."/>
            <person name="Kun R.S."/>
            <person name="Lubbers R.J."/>
            <person name="Makela M.R."/>
            <person name="Barry K."/>
            <person name="Chovatia M."/>
            <person name="Clum A."/>
            <person name="Daum C."/>
            <person name="Haridas S."/>
            <person name="He G."/>
            <person name="LaButti K."/>
            <person name="Lipzen A."/>
            <person name="Mondo S."/>
            <person name="Riley R."/>
            <person name="Salamov A."/>
            <person name="Simmons B.A."/>
            <person name="Magnuson J.K."/>
            <person name="Henrissat B."/>
            <person name="Mortensen U.H."/>
            <person name="Larsen T.O."/>
            <person name="Devries R.P."/>
            <person name="Grigoriev I.V."/>
            <person name="Machida M."/>
            <person name="Baker S.E."/>
            <person name="Andersen M.R."/>
        </authorList>
    </citation>
    <scope>NUCLEOTIDE SEQUENCE [LARGE SCALE GENOMIC DNA]</scope>
    <source>
        <strain evidence="8 9">IBT 29228</strain>
    </source>
</reference>
<evidence type="ECO:0000256" key="1">
    <source>
        <dbReference type="ARBA" id="ARBA00004141"/>
    </source>
</evidence>
<dbReference type="InterPro" id="IPR036259">
    <property type="entry name" value="MFS_trans_sf"/>
</dbReference>
<feature type="transmembrane region" description="Helical" evidence="7">
    <location>
        <begin position="393"/>
        <end position="412"/>
    </location>
</feature>
<evidence type="ECO:0000256" key="6">
    <source>
        <dbReference type="ARBA" id="ARBA00037968"/>
    </source>
</evidence>
<evidence type="ECO:0000256" key="5">
    <source>
        <dbReference type="ARBA" id="ARBA00023136"/>
    </source>
</evidence>
<dbReference type="SUPFAM" id="SSF103473">
    <property type="entry name" value="MFS general substrate transporter"/>
    <property type="match status" value="1"/>
</dbReference>
<evidence type="ECO:0000256" key="7">
    <source>
        <dbReference type="SAM" id="Phobius"/>
    </source>
</evidence>
<feature type="transmembrane region" description="Helical" evidence="7">
    <location>
        <begin position="51"/>
        <end position="69"/>
    </location>
</feature>
<dbReference type="PANTHER" id="PTHR43791:SF43">
    <property type="entry name" value="MAJOR FACILITATOR SUPERFAMILY (MFS) PROFILE DOMAIN-CONTAINING PROTEIN"/>
    <property type="match status" value="1"/>
</dbReference>
<dbReference type="Pfam" id="PF07690">
    <property type="entry name" value="MFS_1"/>
    <property type="match status" value="1"/>
</dbReference>
<keyword evidence="5 7" id="KW-0472">Membrane</keyword>
<dbReference type="EMBL" id="ML736154">
    <property type="protein sequence ID" value="KAE8383590.1"/>
    <property type="molecule type" value="Genomic_DNA"/>
</dbReference>
<dbReference type="PANTHER" id="PTHR43791">
    <property type="entry name" value="PERMEASE-RELATED"/>
    <property type="match status" value="1"/>
</dbReference>
<feature type="transmembrane region" description="Helical" evidence="7">
    <location>
        <begin position="333"/>
        <end position="355"/>
    </location>
</feature>
<evidence type="ECO:0000313" key="8">
    <source>
        <dbReference type="EMBL" id="KAE8383590.1"/>
    </source>
</evidence>
<evidence type="ECO:0000256" key="3">
    <source>
        <dbReference type="ARBA" id="ARBA00022692"/>
    </source>
</evidence>
<feature type="transmembrane region" description="Helical" evidence="7">
    <location>
        <begin position="151"/>
        <end position="173"/>
    </location>
</feature>
<comment type="similarity">
    <text evidence="6">Belongs to the major facilitator superfamily. Allantoate permease family.</text>
</comment>
<feature type="transmembrane region" description="Helical" evidence="7">
    <location>
        <begin position="185"/>
        <end position="204"/>
    </location>
</feature>
<gene>
    <name evidence="8" type="ORF">BDV26DRAFT_301689</name>
</gene>
<dbReference type="FunFam" id="1.20.1250.20:FF:000065">
    <property type="entry name" value="Putative MFS pantothenate transporter"/>
    <property type="match status" value="1"/>
</dbReference>
<keyword evidence="4 7" id="KW-1133">Transmembrane helix</keyword>
<organism evidence="8 9">
    <name type="scientific">Aspergillus bertholletiae</name>
    <dbReference type="NCBI Taxonomy" id="1226010"/>
    <lineage>
        <taxon>Eukaryota</taxon>
        <taxon>Fungi</taxon>
        <taxon>Dikarya</taxon>
        <taxon>Ascomycota</taxon>
        <taxon>Pezizomycotina</taxon>
        <taxon>Eurotiomycetes</taxon>
        <taxon>Eurotiomycetidae</taxon>
        <taxon>Eurotiales</taxon>
        <taxon>Aspergillaceae</taxon>
        <taxon>Aspergillus</taxon>
        <taxon>Aspergillus subgen. Circumdati</taxon>
    </lineage>
</organism>
<dbReference type="Proteomes" id="UP000326198">
    <property type="component" value="Unassembled WGS sequence"/>
</dbReference>
<dbReference type="InterPro" id="IPR011701">
    <property type="entry name" value="MFS"/>
</dbReference>
<proteinExistence type="inferred from homology"/>
<sequence>MNEPKAFAHDSTQELSEDGNTVLGGHGGLWIRFLTWAGWYPSDMDYLEKRLVLKLDVLILTFGCLSFFTKYLDQQAITNAYVSGMKEDIGLVGNELNYITAAFWAAYCASMIPACYYLTRSRVNIILPTLEAGWGLFTFGCAWAQNPGTIYAMRVLIGICESCSFTGVIYVIGSWYKPEEIGRRVSLFFIASPLGTMFAGYLQAAAYTNLNHRHGLAGWRYLSIRNLHRSGFSSSAPSSQFPYASSFLDVPHRSKPRFLTHKEHDLAHSRLIGLTAPSQLKVSRDIFRRVLGRWHWYVFVVQWILIDQNFLASSTPFSLYLKAKPDIYSVTRVNTLPTIATAVSIVAALIAGTVADKKGNFWIPSIITTIPVLLGLVLLVVWDVGEAGRLAGFILTGAEGAMSPLTMSWATVTMANDAEERAIVTASMNAIGQAMSAWTQLLQYPAVEAPNFRRGFISNLATTVVQLAVVTVMLLLTRWDARKKKRSNLSAM</sequence>
<evidence type="ECO:0000256" key="4">
    <source>
        <dbReference type="ARBA" id="ARBA00022989"/>
    </source>
</evidence>
<comment type="subcellular location">
    <subcellularLocation>
        <location evidence="1">Membrane</location>
        <topology evidence="1">Multi-pass membrane protein</topology>
    </subcellularLocation>
</comment>
<evidence type="ECO:0000256" key="2">
    <source>
        <dbReference type="ARBA" id="ARBA00022448"/>
    </source>
</evidence>
<protein>
    <submittedName>
        <fullName evidence="8">Major facilitator superfamily domain-containing protein</fullName>
    </submittedName>
</protein>
<dbReference type="GO" id="GO:0016020">
    <property type="term" value="C:membrane"/>
    <property type="evidence" value="ECO:0007669"/>
    <property type="project" value="UniProtKB-SubCell"/>
</dbReference>
<feature type="transmembrane region" description="Helical" evidence="7">
    <location>
        <begin position="98"/>
        <end position="118"/>
    </location>
</feature>
<keyword evidence="9" id="KW-1185">Reference proteome</keyword>
<feature type="transmembrane region" description="Helical" evidence="7">
    <location>
        <begin position="456"/>
        <end position="476"/>
    </location>
</feature>